<keyword evidence="1" id="KW-0596">Phosphopantetheine</keyword>
<dbReference type="SUPFAM" id="SSF47336">
    <property type="entry name" value="ACP-like"/>
    <property type="match status" value="1"/>
</dbReference>
<dbReference type="InterPro" id="IPR020806">
    <property type="entry name" value="PKS_PP-bd"/>
</dbReference>
<dbReference type="EMBL" id="VMNW02000002">
    <property type="protein sequence ID" value="KAA9166512.1"/>
    <property type="molecule type" value="Genomic_DNA"/>
</dbReference>
<evidence type="ECO:0000256" key="1">
    <source>
        <dbReference type="ARBA" id="ARBA00022450"/>
    </source>
</evidence>
<proteinExistence type="predicted"/>
<accession>A0A5N0VNY8</accession>
<dbReference type="OrthoDB" id="3537906at2"/>
<comment type="caution">
    <text evidence="4">The sequence shown here is derived from an EMBL/GenBank/DDBJ whole genome shotgun (WGS) entry which is preliminary data.</text>
</comment>
<dbReference type="InterPro" id="IPR006162">
    <property type="entry name" value="Ppantetheine_attach_site"/>
</dbReference>
<dbReference type="Gene3D" id="1.10.1200.10">
    <property type="entry name" value="ACP-like"/>
    <property type="match status" value="1"/>
</dbReference>
<organism evidence="4 5">
    <name type="scientific">Amycolatopsis acidicola</name>
    <dbReference type="NCBI Taxonomy" id="2596893"/>
    <lineage>
        <taxon>Bacteria</taxon>
        <taxon>Bacillati</taxon>
        <taxon>Actinomycetota</taxon>
        <taxon>Actinomycetes</taxon>
        <taxon>Pseudonocardiales</taxon>
        <taxon>Pseudonocardiaceae</taxon>
        <taxon>Amycolatopsis</taxon>
    </lineage>
</organism>
<gene>
    <name evidence="4" type="ORF">FPZ12_002855</name>
</gene>
<dbReference type="PROSITE" id="PS50075">
    <property type="entry name" value="CARRIER"/>
    <property type="match status" value="1"/>
</dbReference>
<keyword evidence="5" id="KW-1185">Reference proteome</keyword>
<dbReference type="InterPro" id="IPR036736">
    <property type="entry name" value="ACP-like_sf"/>
</dbReference>
<dbReference type="RefSeq" id="WP_144748140.1">
    <property type="nucleotide sequence ID" value="NZ_VMNW02000002.1"/>
</dbReference>
<evidence type="ECO:0000256" key="2">
    <source>
        <dbReference type="ARBA" id="ARBA00022553"/>
    </source>
</evidence>
<evidence type="ECO:0000259" key="3">
    <source>
        <dbReference type="PROSITE" id="PS50075"/>
    </source>
</evidence>
<protein>
    <submittedName>
        <fullName evidence="4">Acyl carrier protein</fullName>
    </submittedName>
</protein>
<keyword evidence="2" id="KW-0597">Phosphoprotein</keyword>
<reference evidence="4" key="1">
    <citation type="submission" date="2019-09" db="EMBL/GenBank/DDBJ databases">
        <authorList>
            <person name="Teo W.F.A."/>
            <person name="Duangmal K."/>
        </authorList>
    </citation>
    <scope>NUCLEOTIDE SEQUENCE [LARGE SCALE GENOMIC DNA]</scope>
    <source>
        <strain evidence="4">K81G1</strain>
    </source>
</reference>
<dbReference type="Pfam" id="PF00550">
    <property type="entry name" value="PP-binding"/>
    <property type="match status" value="1"/>
</dbReference>
<name>A0A5N0VNY8_9PSEU</name>
<dbReference type="InterPro" id="IPR009081">
    <property type="entry name" value="PP-bd_ACP"/>
</dbReference>
<dbReference type="AlphaFoldDB" id="A0A5N0VNY8"/>
<dbReference type="SMART" id="SM00823">
    <property type="entry name" value="PKS_PP"/>
    <property type="match status" value="1"/>
</dbReference>
<dbReference type="GO" id="GO:0031177">
    <property type="term" value="F:phosphopantetheine binding"/>
    <property type="evidence" value="ECO:0007669"/>
    <property type="project" value="InterPro"/>
</dbReference>
<feature type="domain" description="Carrier" evidence="3">
    <location>
        <begin position="3"/>
        <end position="81"/>
    </location>
</feature>
<dbReference type="PROSITE" id="PS00012">
    <property type="entry name" value="PHOSPHOPANTETHEINE"/>
    <property type="match status" value="1"/>
</dbReference>
<evidence type="ECO:0000313" key="5">
    <source>
        <dbReference type="Proteomes" id="UP000319769"/>
    </source>
</evidence>
<sequence length="87" mass="9147">MTSIDVPTTLRILCEAAGEDEDLELAGDDSETTLADLGFDSLVLIEAGTRIEREFGAAIPEDRLAGAVTVADFRALVNEVLADAPIA</sequence>
<evidence type="ECO:0000313" key="4">
    <source>
        <dbReference type="EMBL" id="KAA9166512.1"/>
    </source>
</evidence>
<dbReference type="Proteomes" id="UP000319769">
    <property type="component" value="Unassembled WGS sequence"/>
</dbReference>